<protein>
    <submittedName>
        <fullName evidence="2">Ferritin</fullName>
    </submittedName>
</protein>
<name>A0AC35U189_9BILA</name>
<accession>A0AC35U189</accession>
<evidence type="ECO:0000313" key="2">
    <source>
        <dbReference type="WBParaSite" id="RSKR_0000640100.1"/>
    </source>
</evidence>
<dbReference type="WBParaSite" id="RSKR_0000640100.1">
    <property type="protein sequence ID" value="RSKR_0000640100.1"/>
    <property type="gene ID" value="RSKR_0000640100"/>
</dbReference>
<proteinExistence type="predicted"/>
<evidence type="ECO:0000313" key="1">
    <source>
        <dbReference type="Proteomes" id="UP000095286"/>
    </source>
</evidence>
<sequence length="174" mass="19929">MTTSHIRQNYLESVEDAVNKQINFELKASMAYMSMSTYFHRADVALDNIAEWFDAQSDEERTHAKGLMKYQNRRGGRVVISAIDEVEKQTFKNALEAFEYALQLEKGNNTALVRLHDIATKAEDKDLAIYLEDKYLSEQVESIEEIGRFVTKLKQVGDGMGEVFFDKEIITNSS</sequence>
<organism evidence="1 2">
    <name type="scientific">Rhabditophanes sp. KR3021</name>
    <dbReference type="NCBI Taxonomy" id="114890"/>
    <lineage>
        <taxon>Eukaryota</taxon>
        <taxon>Metazoa</taxon>
        <taxon>Ecdysozoa</taxon>
        <taxon>Nematoda</taxon>
        <taxon>Chromadorea</taxon>
        <taxon>Rhabditida</taxon>
        <taxon>Tylenchina</taxon>
        <taxon>Panagrolaimomorpha</taxon>
        <taxon>Strongyloidoidea</taxon>
        <taxon>Alloionematidae</taxon>
        <taxon>Rhabditophanes</taxon>
    </lineage>
</organism>
<dbReference type="Proteomes" id="UP000095286">
    <property type="component" value="Unplaced"/>
</dbReference>
<reference evidence="2" key="1">
    <citation type="submission" date="2016-11" db="UniProtKB">
        <authorList>
            <consortium name="WormBaseParasite"/>
        </authorList>
    </citation>
    <scope>IDENTIFICATION</scope>
    <source>
        <strain evidence="2">KR3021</strain>
    </source>
</reference>